<feature type="compositionally biased region" description="Polar residues" evidence="1">
    <location>
        <begin position="193"/>
        <end position="216"/>
    </location>
</feature>
<organism evidence="3 4">
    <name type="scientific">Floridaenema fluviatile BLCC-F154</name>
    <dbReference type="NCBI Taxonomy" id="3153640"/>
    <lineage>
        <taxon>Bacteria</taxon>
        <taxon>Bacillati</taxon>
        <taxon>Cyanobacteriota</taxon>
        <taxon>Cyanophyceae</taxon>
        <taxon>Oscillatoriophycideae</taxon>
        <taxon>Aerosakkonematales</taxon>
        <taxon>Aerosakkonemataceae</taxon>
        <taxon>Floridanema</taxon>
        <taxon>Floridanema fluviatile</taxon>
    </lineage>
</organism>
<gene>
    <name evidence="3" type="ORF">ACE1B6_02650</name>
</gene>
<protein>
    <submittedName>
        <fullName evidence="3">Uncharacterized protein</fullName>
    </submittedName>
</protein>
<dbReference type="EMBL" id="JBHFNS010000017">
    <property type="protein sequence ID" value="MFB2934153.1"/>
    <property type="molecule type" value="Genomic_DNA"/>
</dbReference>
<keyword evidence="2" id="KW-0812">Transmembrane</keyword>
<keyword evidence="2" id="KW-0472">Membrane</keyword>
<accession>A0ABV4Y7N7</accession>
<name>A0ABV4Y7N7_9CYAN</name>
<keyword evidence="4" id="KW-1185">Reference proteome</keyword>
<dbReference type="Proteomes" id="UP001576776">
    <property type="component" value="Unassembled WGS sequence"/>
</dbReference>
<evidence type="ECO:0000256" key="1">
    <source>
        <dbReference type="SAM" id="MobiDB-lite"/>
    </source>
</evidence>
<dbReference type="RefSeq" id="WP_413255681.1">
    <property type="nucleotide sequence ID" value="NZ_JBHFNS010000017.1"/>
</dbReference>
<evidence type="ECO:0000313" key="3">
    <source>
        <dbReference type="EMBL" id="MFB2934153.1"/>
    </source>
</evidence>
<keyword evidence="2" id="KW-1133">Transmembrane helix</keyword>
<proteinExistence type="predicted"/>
<evidence type="ECO:0000313" key="4">
    <source>
        <dbReference type="Proteomes" id="UP001576776"/>
    </source>
</evidence>
<feature type="transmembrane region" description="Helical" evidence="2">
    <location>
        <begin position="166"/>
        <end position="184"/>
    </location>
</feature>
<feature type="region of interest" description="Disordered" evidence="1">
    <location>
        <begin position="193"/>
        <end position="218"/>
    </location>
</feature>
<reference evidence="3 4" key="1">
    <citation type="submission" date="2024-09" db="EMBL/GenBank/DDBJ databases">
        <title>Floridaenema gen nov. (Aerosakkonemataceae, Aerosakkonematales ord. nov., Cyanobacteria) from benthic tropical and subtropical fresh waters, with the description of four new species.</title>
        <authorList>
            <person name="Moretto J.A."/>
            <person name="Berthold D.E."/>
            <person name="Lefler F.W."/>
            <person name="Huang I.-S."/>
            <person name="Laughinghouse H. IV."/>
        </authorList>
    </citation>
    <scope>NUCLEOTIDE SEQUENCE [LARGE SCALE GENOMIC DNA]</scope>
    <source>
        <strain evidence="3 4">BLCC-F154</strain>
    </source>
</reference>
<evidence type="ECO:0000256" key="2">
    <source>
        <dbReference type="SAM" id="Phobius"/>
    </source>
</evidence>
<comment type="caution">
    <text evidence="3">The sequence shown here is derived from an EMBL/GenBank/DDBJ whole genome shotgun (WGS) entry which is preliminary data.</text>
</comment>
<sequence>MRTTAYPKMVDPRENVAKQARSGSVAAIIQLLNDKLTDTGVRTRAVRQNDLLQLLCEAEKADNLEKSTLVPQIQEILTTISPRNIRRARINSRIIQEQQLLWVEEINRDPESQLLWVEEIKLPKRHFWDRWAETLSEPKFSLGKQPTLKASLTPVERSRQQWRQGIIVGALFSLSISLVGWALYHNLSQKGSQTTAQKSDSSPATLPNLSSPNQKISAAKPVVQETSVSLPMKDPFVAAVKLAEQAVAAGQVAKTPAQWLEIAAKWQKASDFMSSVPANDDRYKLAQNRKVLYRQSSEIALKEAQKKRSVQP</sequence>